<feature type="transmembrane region" description="Helical" evidence="2">
    <location>
        <begin position="6"/>
        <end position="26"/>
    </location>
</feature>
<keyword evidence="2" id="KW-0812">Transmembrane</keyword>
<dbReference type="RefSeq" id="WP_148957309.1">
    <property type="nucleotide sequence ID" value="NZ_QSND01000002.1"/>
</dbReference>
<evidence type="ECO:0000313" key="4">
    <source>
        <dbReference type="Proteomes" id="UP000324326"/>
    </source>
</evidence>
<organism evidence="3 4">
    <name type="scientific">Bacillus swezeyi</name>
    <dbReference type="NCBI Taxonomy" id="1925020"/>
    <lineage>
        <taxon>Bacteria</taxon>
        <taxon>Bacillati</taxon>
        <taxon>Bacillota</taxon>
        <taxon>Bacilli</taxon>
        <taxon>Bacillales</taxon>
        <taxon>Bacillaceae</taxon>
        <taxon>Bacillus</taxon>
    </lineage>
</organism>
<dbReference type="EMBL" id="QSND01000002">
    <property type="protein sequence ID" value="KAA6451446.1"/>
    <property type="molecule type" value="Genomic_DNA"/>
</dbReference>
<name>A0A5M8RWA4_9BACI</name>
<evidence type="ECO:0000256" key="1">
    <source>
        <dbReference type="SAM" id="MobiDB-lite"/>
    </source>
</evidence>
<evidence type="ECO:0000313" key="3">
    <source>
        <dbReference type="EMBL" id="KAA6451446.1"/>
    </source>
</evidence>
<dbReference type="Pfam" id="PF02618">
    <property type="entry name" value="YceG"/>
    <property type="match status" value="1"/>
</dbReference>
<feature type="region of interest" description="Disordered" evidence="1">
    <location>
        <begin position="74"/>
        <end position="102"/>
    </location>
</feature>
<dbReference type="AlphaFoldDB" id="A0A5M8RWA4"/>
<protein>
    <recommendedName>
        <fullName evidence="5">Endolytic transglycosylase MltG</fullName>
    </recommendedName>
</protein>
<keyword evidence="2" id="KW-1133">Transmembrane helix</keyword>
<evidence type="ECO:0000256" key="2">
    <source>
        <dbReference type="SAM" id="Phobius"/>
    </source>
</evidence>
<comment type="caution">
    <text evidence="3">The sequence shown here is derived from an EMBL/GenBank/DDBJ whole genome shotgun (WGS) entry which is preliminary data.</text>
</comment>
<keyword evidence="2" id="KW-0472">Membrane</keyword>
<reference evidence="3 4" key="1">
    <citation type="submission" date="2018-08" db="EMBL/GenBank/DDBJ databases">
        <title>Bacillus phenotypic plasticity.</title>
        <authorList>
            <person name="Hurtado E."/>
        </authorList>
    </citation>
    <scope>NUCLEOTIDE SEQUENCE [LARGE SCALE GENOMIC DNA]</scope>
    <source>
        <strain evidence="3 4">427</strain>
    </source>
</reference>
<proteinExistence type="predicted"/>
<sequence length="165" mass="18543">MTRQSVQAFAGGMILATAVLAGAFYLTDNGKAEASKDSQKISEADVKTYLKDNQQVSLKREEYQELLNYKETALKQDDAKQKEEDKDKEKDKKNDKKDSKYKLEIKSGMSTAEVADILAKEKVISSADDFKDYVKKTGNESKIRAGKYELKRGDSLKNIVKTLSK</sequence>
<evidence type="ECO:0008006" key="5">
    <source>
        <dbReference type="Google" id="ProtNLM"/>
    </source>
</evidence>
<accession>A0A5M8RWA4</accession>
<dbReference type="Gene3D" id="3.30.1490.480">
    <property type="entry name" value="Endolytic murein transglycosylase"/>
    <property type="match status" value="1"/>
</dbReference>
<dbReference type="STRING" id="1925020.BTA30_13730"/>
<gene>
    <name evidence="3" type="ORF">DX927_11815</name>
</gene>
<dbReference type="InterPro" id="IPR003770">
    <property type="entry name" value="MLTG-like"/>
</dbReference>
<dbReference type="Proteomes" id="UP000324326">
    <property type="component" value="Unassembled WGS sequence"/>
</dbReference>